<evidence type="ECO:0000313" key="3">
    <source>
        <dbReference type="Proteomes" id="UP000824123"/>
    </source>
</evidence>
<dbReference type="Pfam" id="PF13508">
    <property type="entry name" value="Acetyltransf_7"/>
    <property type="match status" value="1"/>
</dbReference>
<reference evidence="2" key="1">
    <citation type="submission" date="2020-10" db="EMBL/GenBank/DDBJ databases">
        <authorList>
            <person name="Gilroy R."/>
        </authorList>
    </citation>
    <scope>NUCLEOTIDE SEQUENCE</scope>
    <source>
        <strain evidence="2">ChiSxjej2B14-8506</strain>
    </source>
</reference>
<reference evidence="2" key="2">
    <citation type="journal article" date="2021" name="PeerJ">
        <title>Extensive microbial diversity within the chicken gut microbiome revealed by metagenomics and culture.</title>
        <authorList>
            <person name="Gilroy R."/>
            <person name="Ravi A."/>
            <person name="Getino M."/>
            <person name="Pursley I."/>
            <person name="Horton D.L."/>
            <person name="Alikhan N.F."/>
            <person name="Baker D."/>
            <person name="Gharbi K."/>
            <person name="Hall N."/>
            <person name="Watson M."/>
            <person name="Adriaenssens E.M."/>
            <person name="Foster-Nyarko E."/>
            <person name="Jarju S."/>
            <person name="Secka A."/>
            <person name="Antonio M."/>
            <person name="Oren A."/>
            <person name="Chaudhuri R.R."/>
            <person name="La Ragione R."/>
            <person name="Hildebrand F."/>
            <person name="Pallen M.J."/>
        </authorList>
    </citation>
    <scope>NUCLEOTIDE SEQUENCE</scope>
    <source>
        <strain evidence="2">ChiSxjej2B14-8506</strain>
    </source>
</reference>
<dbReference type="Proteomes" id="UP000824123">
    <property type="component" value="Unassembled WGS sequence"/>
</dbReference>
<gene>
    <name evidence="2" type="ORF">IAC59_06745</name>
</gene>
<accession>A0A9D1S4S1</accession>
<name>A0A9D1S4S1_9FIRM</name>
<sequence length="160" mass="18263">MSELKWKIRRVNGDVERFMPLLLEADPSRELVERYLAQGELWACEDDSGPAGVALVMPVDGDAVELMNLCTREDLRGQGLGHALVEHIKRHYAGRFSELRVGTADGFDKTQRFYEHCGFSFTHMDRGFFVRNYSEPVYDGDKQCIDMARYALKLSAPVRT</sequence>
<proteinExistence type="predicted"/>
<feature type="domain" description="N-acetyltransferase" evidence="1">
    <location>
        <begin position="6"/>
        <end position="152"/>
    </location>
</feature>
<dbReference type="GO" id="GO:0016747">
    <property type="term" value="F:acyltransferase activity, transferring groups other than amino-acyl groups"/>
    <property type="evidence" value="ECO:0007669"/>
    <property type="project" value="InterPro"/>
</dbReference>
<dbReference type="AlphaFoldDB" id="A0A9D1S4S1"/>
<protein>
    <submittedName>
        <fullName evidence="2">GNAT family N-acetyltransferase</fullName>
    </submittedName>
</protein>
<dbReference type="InterPro" id="IPR016181">
    <property type="entry name" value="Acyl_CoA_acyltransferase"/>
</dbReference>
<dbReference type="SUPFAM" id="SSF55729">
    <property type="entry name" value="Acyl-CoA N-acyltransferases (Nat)"/>
    <property type="match status" value="1"/>
</dbReference>
<dbReference type="EMBL" id="DVNK01000040">
    <property type="protein sequence ID" value="HIU46940.1"/>
    <property type="molecule type" value="Genomic_DNA"/>
</dbReference>
<dbReference type="CDD" id="cd04301">
    <property type="entry name" value="NAT_SF"/>
    <property type="match status" value="1"/>
</dbReference>
<dbReference type="InterPro" id="IPR000182">
    <property type="entry name" value="GNAT_dom"/>
</dbReference>
<organism evidence="2 3">
    <name type="scientific">Candidatus Fimadaptatus faecigallinarum</name>
    <dbReference type="NCBI Taxonomy" id="2840814"/>
    <lineage>
        <taxon>Bacteria</taxon>
        <taxon>Bacillati</taxon>
        <taxon>Bacillota</taxon>
        <taxon>Clostridia</taxon>
        <taxon>Eubacteriales</taxon>
        <taxon>Candidatus Fimadaptatus</taxon>
    </lineage>
</organism>
<dbReference type="PROSITE" id="PS51186">
    <property type="entry name" value="GNAT"/>
    <property type="match status" value="1"/>
</dbReference>
<evidence type="ECO:0000313" key="2">
    <source>
        <dbReference type="EMBL" id="HIU46940.1"/>
    </source>
</evidence>
<evidence type="ECO:0000259" key="1">
    <source>
        <dbReference type="PROSITE" id="PS51186"/>
    </source>
</evidence>
<comment type="caution">
    <text evidence="2">The sequence shown here is derived from an EMBL/GenBank/DDBJ whole genome shotgun (WGS) entry which is preliminary data.</text>
</comment>
<dbReference type="Gene3D" id="3.40.630.30">
    <property type="match status" value="1"/>
</dbReference>